<dbReference type="InterPro" id="IPR001917">
    <property type="entry name" value="Aminotrans_II_pyridoxalP_BS"/>
</dbReference>
<evidence type="ECO:0000256" key="1">
    <source>
        <dbReference type="ARBA" id="ARBA00001933"/>
    </source>
</evidence>
<dbReference type="InterPro" id="IPR015424">
    <property type="entry name" value="PyrdxlP-dep_Trfase"/>
</dbReference>
<dbReference type="Gene3D" id="3.40.640.10">
    <property type="entry name" value="Type I PLP-dependent aspartate aminotransferase-like (Major domain)"/>
    <property type="match status" value="1"/>
</dbReference>
<dbReference type="SUPFAM" id="SSF53383">
    <property type="entry name" value="PLP-dependent transferases"/>
    <property type="match status" value="1"/>
</dbReference>
<dbReference type="PROSITE" id="PS00599">
    <property type="entry name" value="AA_TRANSFER_CLASS_2"/>
    <property type="match status" value="1"/>
</dbReference>
<dbReference type="InterPro" id="IPR004839">
    <property type="entry name" value="Aminotransferase_I/II_large"/>
</dbReference>
<dbReference type="EMBL" id="QAOQ01000006">
    <property type="protein sequence ID" value="PTQ94853.1"/>
    <property type="molecule type" value="Genomic_DNA"/>
</dbReference>
<comment type="cofactor">
    <cofactor evidence="1 5">
        <name>pyridoxal 5'-phosphate</name>
        <dbReference type="ChEBI" id="CHEBI:597326"/>
    </cofactor>
</comment>
<dbReference type="Gene3D" id="3.90.1150.10">
    <property type="entry name" value="Aspartate Aminotransferase, domain 1"/>
    <property type="match status" value="1"/>
</dbReference>
<name>A0A2T5J6S8_9SPHI</name>
<dbReference type="Proteomes" id="UP000244168">
    <property type="component" value="Unassembled WGS sequence"/>
</dbReference>
<feature type="domain" description="Aminotransferase class I/classII large" evidence="6">
    <location>
        <begin position="45"/>
        <end position="385"/>
    </location>
</feature>
<reference evidence="7 8" key="1">
    <citation type="submission" date="2018-04" db="EMBL/GenBank/DDBJ databases">
        <title>Genomic Encyclopedia of Archaeal and Bacterial Type Strains, Phase II (KMG-II): from individual species to whole genera.</title>
        <authorList>
            <person name="Goeker M."/>
        </authorList>
    </citation>
    <scope>NUCLEOTIDE SEQUENCE [LARGE SCALE GENOMIC DNA]</scope>
    <source>
        <strain evidence="7 8">DSM 26809</strain>
    </source>
</reference>
<evidence type="ECO:0000313" key="7">
    <source>
        <dbReference type="EMBL" id="PTQ94853.1"/>
    </source>
</evidence>
<comment type="similarity">
    <text evidence="5">Belongs to the class-II pyridoxal-phosphate-dependent aminotransferase family.</text>
</comment>
<evidence type="ECO:0000256" key="2">
    <source>
        <dbReference type="ARBA" id="ARBA00005189"/>
    </source>
</evidence>
<comment type="caution">
    <text evidence="7">The sequence shown here is derived from an EMBL/GenBank/DDBJ whole genome shotgun (WGS) entry which is preliminary data.</text>
</comment>
<dbReference type="InterPro" id="IPR015422">
    <property type="entry name" value="PyrdxlP-dep_Trfase_small"/>
</dbReference>
<evidence type="ECO:0000256" key="4">
    <source>
        <dbReference type="ARBA" id="ARBA00022898"/>
    </source>
</evidence>
<dbReference type="CDD" id="cd06454">
    <property type="entry name" value="KBL_like"/>
    <property type="match status" value="1"/>
</dbReference>
<protein>
    <submittedName>
        <fullName evidence="7">Serine palmitoyltransferase</fullName>
    </submittedName>
</protein>
<dbReference type="PANTHER" id="PTHR13693">
    <property type="entry name" value="CLASS II AMINOTRANSFERASE/8-AMINO-7-OXONONANOATE SYNTHASE"/>
    <property type="match status" value="1"/>
</dbReference>
<sequence>MGKKLHDKIAQFKDAAIIKEKGIYPFFRPIESGQDTEVIINGKRVLMFGSNSYLGLTNHPKIKEASKKATDKYGTGCAGSRFLNGTLDIHIELEERLAKYVGKEAAVLFSTGFQVNLGVLSCITGRNDYLILDEYDHASLIDGSRLSFSRVIKYAHNDMADLERKLAMLPEEAVKLIVVDGIFSMEGDIVKLPEIVELSHRYGANIMVDDAHSLGVIGHNGAGTASHFGLTDDVDLIMGTFSKSLASLGGFIAADAATIDYLKHRARALMFSASMPPASVASVIAALDIIESEPDRIEKLWANTNYAMRLLQDEGFDLGPTESPILPIYVRDNDKTFLVTKYLQDDGIFVNPVVSPAVPSDSSLLRFSLMATHTFAQIDEAIEKITKAFKEVGVTTVKEKI</sequence>
<keyword evidence="8" id="KW-1185">Reference proteome</keyword>
<dbReference type="AlphaFoldDB" id="A0A2T5J6S8"/>
<evidence type="ECO:0000256" key="5">
    <source>
        <dbReference type="RuleBase" id="RU003693"/>
    </source>
</evidence>
<gene>
    <name evidence="7" type="ORF">C8P68_10663</name>
</gene>
<organism evidence="7 8">
    <name type="scientific">Mucilaginibacter yixingensis</name>
    <dbReference type="NCBI Taxonomy" id="1295612"/>
    <lineage>
        <taxon>Bacteria</taxon>
        <taxon>Pseudomonadati</taxon>
        <taxon>Bacteroidota</taxon>
        <taxon>Sphingobacteriia</taxon>
        <taxon>Sphingobacteriales</taxon>
        <taxon>Sphingobacteriaceae</taxon>
        <taxon>Mucilaginibacter</taxon>
    </lineage>
</organism>
<dbReference type="OrthoDB" id="9807157at2"/>
<dbReference type="InterPro" id="IPR050087">
    <property type="entry name" value="AON_synthase_class-II"/>
</dbReference>
<dbReference type="GO" id="GO:0016740">
    <property type="term" value="F:transferase activity"/>
    <property type="evidence" value="ECO:0007669"/>
    <property type="project" value="UniProtKB-KW"/>
</dbReference>
<dbReference type="Pfam" id="PF00155">
    <property type="entry name" value="Aminotran_1_2"/>
    <property type="match status" value="1"/>
</dbReference>
<dbReference type="PANTHER" id="PTHR13693:SF3">
    <property type="entry name" value="LD36009P"/>
    <property type="match status" value="1"/>
</dbReference>
<evidence type="ECO:0000313" key="8">
    <source>
        <dbReference type="Proteomes" id="UP000244168"/>
    </source>
</evidence>
<accession>A0A2T5J6S8</accession>
<dbReference type="GO" id="GO:0030170">
    <property type="term" value="F:pyridoxal phosphate binding"/>
    <property type="evidence" value="ECO:0007669"/>
    <property type="project" value="InterPro"/>
</dbReference>
<keyword evidence="3 7" id="KW-0808">Transferase</keyword>
<evidence type="ECO:0000256" key="3">
    <source>
        <dbReference type="ARBA" id="ARBA00022679"/>
    </source>
</evidence>
<dbReference type="InterPro" id="IPR015421">
    <property type="entry name" value="PyrdxlP-dep_Trfase_major"/>
</dbReference>
<dbReference type="NCBIfam" id="NF047600">
    <property type="entry name" value="SerpalmtaseCFB"/>
    <property type="match status" value="1"/>
</dbReference>
<proteinExistence type="inferred from homology"/>
<dbReference type="RefSeq" id="WP_107829557.1">
    <property type="nucleotide sequence ID" value="NZ_CP160205.1"/>
</dbReference>
<comment type="pathway">
    <text evidence="2">Lipid metabolism.</text>
</comment>
<evidence type="ECO:0000259" key="6">
    <source>
        <dbReference type="Pfam" id="PF00155"/>
    </source>
</evidence>
<keyword evidence="4 5" id="KW-0663">Pyridoxal phosphate</keyword>